<proteinExistence type="predicted"/>
<gene>
    <name evidence="1" type="ORF">SDC9_197138</name>
</gene>
<accession>A0A645IE29</accession>
<protein>
    <submittedName>
        <fullName evidence="1">Uncharacterized protein</fullName>
    </submittedName>
</protein>
<evidence type="ECO:0000313" key="1">
    <source>
        <dbReference type="EMBL" id="MPN49517.1"/>
    </source>
</evidence>
<name>A0A645IE29_9ZZZZ</name>
<dbReference type="AlphaFoldDB" id="A0A645IE29"/>
<reference evidence="1" key="1">
    <citation type="submission" date="2019-08" db="EMBL/GenBank/DDBJ databases">
        <authorList>
            <person name="Kucharzyk K."/>
            <person name="Murdoch R.W."/>
            <person name="Higgins S."/>
            <person name="Loffler F."/>
        </authorList>
    </citation>
    <scope>NUCLEOTIDE SEQUENCE</scope>
</reference>
<dbReference type="EMBL" id="VSSQ01112832">
    <property type="protein sequence ID" value="MPN49517.1"/>
    <property type="molecule type" value="Genomic_DNA"/>
</dbReference>
<comment type="caution">
    <text evidence="1">The sequence shown here is derived from an EMBL/GenBank/DDBJ whole genome shotgun (WGS) entry which is preliminary data.</text>
</comment>
<sequence length="73" mass="7540">MVQSAVSDVISPSVSAEDPLALLGEEVSFSVEGLGFCQLGVLQQRNQCGSGCLGLFALVVVVDPVLDGSLQLF</sequence>
<organism evidence="1">
    <name type="scientific">bioreactor metagenome</name>
    <dbReference type="NCBI Taxonomy" id="1076179"/>
    <lineage>
        <taxon>unclassified sequences</taxon>
        <taxon>metagenomes</taxon>
        <taxon>ecological metagenomes</taxon>
    </lineage>
</organism>